<keyword evidence="9" id="KW-0472">Membrane</keyword>
<proteinExistence type="predicted"/>
<protein>
    <recommendedName>
        <fullName evidence="2">histidine kinase</fullName>
        <ecNumber evidence="2">2.7.13.3</ecNumber>
    </recommendedName>
</protein>
<sequence length="367" mass="39322">MKRLPLADTALAVAIAVLAVGVAAVSDLFSNEDRHVDAFALALAAIAGLTLAVRRRYPLVTLAVVTAACTTYLLVGYPYGPILFAYFIAVYTVARYLPWSRSAPASAVALVVLLTHLLTNRAAFGGALGLLPGAAWAIVPFALGLIVRVQREAVARERAEEVRKHAYDERLRVAQEVHDVVGHGLAAIKMQAEIALHLLAEKPEQAETALTAISRTSTEALDEVRATLAVVRREDDARAPAPSFNRLEELRERMTESGMRIDLTTTGSPRELPVAADLAGYRVVQESLTNVLRHGAGNTATVRVSWEDDGVEIAVGNPSPEVPTSRDGLGIPGMRRRITSLGGTFSAGPTGDGRFEVRARIPLEARS</sequence>
<gene>
    <name evidence="13" type="ORF">FG385_31480</name>
</gene>
<dbReference type="RefSeq" id="WP_139100450.1">
    <property type="nucleotide sequence ID" value="NZ_VDFW01000046.1"/>
</dbReference>
<reference evidence="13 14" key="1">
    <citation type="submission" date="2019-06" db="EMBL/GenBank/DDBJ databases">
        <title>Amycolatopsis alkalitolerans sp. nov., isolated from Gastrodia elata Blume.</title>
        <authorList>
            <person name="Narsing Rao M.P."/>
            <person name="Li W.J."/>
        </authorList>
    </citation>
    <scope>NUCLEOTIDE SEQUENCE [LARGE SCALE GENOMIC DNA]</scope>
    <source>
        <strain evidence="13 14">SYSUP0005</strain>
    </source>
</reference>
<feature type="domain" description="Histidine kinase/HSP90-like ATPase" evidence="10">
    <location>
        <begin position="281"/>
        <end position="364"/>
    </location>
</feature>
<dbReference type="Pfam" id="PF23539">
    <property type="entry name" value="DUF7134"/>
    <property type="match status" value="1"/>
</dbReference>
<dbReference type="InterPro" id="IPR011712">
    <property type="entry name" value="Sig_transdc_His_kin_sub3_dim/P"/>
</dbReference>
<evidence type="ECO:0000256" key="4">
    <source>
        <dbReference type="ARBA" id="ARBA00022679"/>
    </source>
</evidence>
<feature type="transmembrane region" description="Helical" evidence="9">
    <location>
        <begin position="130"/>
        <end position="149"/>
    </location>
</feature>
<keyword evidence="14" id="KW-1185">Reference proteome</keyword>
<evidence type="ECO:0000259" key="12">
    <source>
        <dbReference type="Pfam" id="PF23539"/>
    </source>
</evidence>
<keyword evidence="9" id="KW-0812">Transmembrane</keyword>
<keyword evidence="8" id="KW-0902">Two-component regulatory system</keyword>
<dbReference type="Gene3D" id="3.30.565.10">
    <property type="entry name" value="Histidine kinase-like ATPase, C-terminal domain"/>
    <property type="match status" value="1"/>
</dbReference>
<dbReference type="OrthoDB" id="227596at2"/>
<dbReference type="CDD" id="cd16917">
    <property type="entry name" value="HATPase_UhpB-NarQ-NarX-like"/>
    <property type="match status" value="1"/>
</dbReference>
<keyword evidence="5" id="KW-0547">Nucleotide-binding</keyword>
<dbReference type="GO" id="GO:0000155">
    <property type="term" value="F:phosphorelay sensor kinase activity"/>
    <property type="evidence" value="ECO:0007669"/>
    <property type="project" value="InterPro"/>
</dbReference>
<evidence type="ECO:0000259" key="10">
    <source>
        <dbReference type="Pfam" id="PF02518"/>
    </source>
</evidence>
<evidence type="ECO:0000256" key="2">
    <source>
        <dbReference type="ARBA" id="ARBA00012438"/>
    </source>
</evidence>
<feature type="domain" description="Signal transduction histidine kinase subgroup 3 dimerisation and phosphoacceptor" evidence="11">
    <location>
        <begin position="169"/>
        <end position="234"/>
    </location>
</feature>
<dbReference type="EMBL" id="VDFW01000046">
    <property type="protein sequence ID" value="TNC20054.1"/>
    <property type="molecule type" value="Genomic_DNA"/>
</dbReference>
<accession>A0A5C4LQ94</accession>
<evidence type="ECO:0000313" key="13">
    <source>
        <dbReference type="EMBL" id="TNC20054.1"/>
    </source>
</evidence>
<comment type="catalytic activity">
    <reaction evidence="1">
        <text>ATP + protein L-histidine = ADP + protein N-phospho-L-histidine.</text>
        <dbReference type="EC" id="2.7.13.3"/>
    </reaction>
</comment>
<keyword evidence="3" id="KW-0597">Phosphoprotein</keyword>
<dbReference type="AlphaFoldDB" id="A0A5C4LQ94"/>
<dbReference type="GO" id="GO:0005524">
    <property type="term" value="F:ATP binding"/>
    <property type="evidence" value="ECO:0007669"/>
    <property type="project" value="UniProtKB-KW"/>
</dbReference>
<evidence type="ECO:0000256" key="6">
    <source>
        <dbReference type="ARBA" id="ARBA00022777"/>
    </source>
</evidence>
<keyword evidence="6 13" id="KW-0418">Kinase</keyword>
<dbReference type="InterPro" id="IPR055558">
    <property type="entry name" value="DUF7134"/>
</dbReference>
<evidence type="ECO:0000256" key="1">
    <source>
        <dbReference type="ARBA" id="ARBA00000085"/>
    </source>
</evidence>
<dbReference type="GO" id="GO:0016020">
    <property type="term" value="C:membrane"/>
    <property type="evidence" value="ECO:0007669"/>
    <property type="project" value="InterPro"/>
</dbReference>
<dbReference type="PANTHER" id="PTHR24421">
    <property type="entry name" value="NITRATE/NITRITE SENSOR PROTEIN NARX-RELATED"/>
    <property type="match status" value="1"/>
</dbReference>
<dbReference type="SUPFAM" id="SSF55874">
    <property type="entry name" value="ATPase domain of HSP90 chaperone/DNA topoisomerase II/histidine kinase"/>
    <property type="match status" value="1"/>
</dbReference>
<evidence type="ECO:0000313" key="14">
    <source>
        <dbReference type="Proteomes" id="UP000305546"/>
    </source>
</evidence>
<dbReference type="InterPro" id="IPR050482">
    <property type="entry name" value="Sensor_HK_TwoCompSys"/>
</dbReference>
<dbReference type="Pfam" id="PF07730">
    <property type="entry name" value="HisKA_3"/>
    <property type="match status" value="1"/>
</dbReference>
<evidence type="ECO:0000259" key="11">
    <source>
        <dbReference type="Pfam" id="PF07730"/>
    </source>
</evidence>
<evidence type="ECO:0000256" key="5">
    <source>
        <dbReference type="ARBA" id="ARBA00022741"/>
    </source>
</evidence>
<dbReference type="Gene3D" id="1.20.5.1930">
    <property type="match status" value="1"/>
</dbReference>
<feature type="domain" description="DUF7134" evidence="12">
    <location>
        <begin position="8"/>
        <end position="151"/>
    </location>
</feature>
<evidence type="ECO:0000256" key="3">
    <source>
        <dbReference type="ARBA" id="ARBA00022553"/>
    </source>
</evidence>
<dbReference type="PANTHER" id="PTHR24421:SF10">
    <property type="entry name" value="NITRATE_NITRITE SENSOR PROTEIN NARQ"/>
    <property type="match status" value="1"/>
</dbReference>
<comment type="caution">
    <text evidence="13">The sequence shown here is derived from an EMBL/GenBank/DDBJ whole genome shotgun (WGS) entry which is preliminary data.</text>
</comment>
<evidence type="ECO:0000256" key="7">
    <source>
        <dbReference type="ARBA" id="ARBA00022840"/>
    </source>
</evidence>
<feature type="transmembrane region" description="Helical" evidence="9">
    <location>
        <begin position="105"/>
        <end position="124"/>
    </location>
</feature>
<dbReference type="Pfam" id="PF02518">
    <property type="entry name" value="HATPase_c"/>
    <property type="match status" value="1"/>
</dbReference>
<evidence type="ECO:0000256" key="8">
    <source>
        <dbReference type="ARBA" id="ARBA00023012"/>
    </source>
</evidence>
<organism evidence="13 14">
    <name type="scientific">Amycolatopsis alkalitolerans</name>
    <dbReference type="NCBI Taxonomy" id="2547244"/>
    <lineage>
        <taxon>Bacteria</taxon>
        <taxon>Bacillati</taxon>
        <taxon>Actinomycetota</taxon>
        <taxon>Actinomycetes</taxon>
        <taxon>Pseudonocardiales</taxon>
        <taxon>Pseudonocardiaceae</taxon>
        <taxon>Amycolatopsis</taxon>
    </lineage>
</organism>
<dbReference type="Proteomes" id="UP000305546">
    <property type="component" value="Unassembled WGS sequence"/>
</dbReference>
<keyword evidence="4" id="KW-0808">Transferase</keyword>
<name>A0A5C4LQ94_9PSEU</name>
<dbReference type="EC" id="2.7.13.3" evidence="2"/>
<dbReference type="GO" id="GO:0046983">
    <property type="term" value="F:protein dimerization activity"/>
    <property type="evidence" value="ECO:0007669"/>
    <property type="project" value="InterPro"/>
</dbReference>
<dbReference type="InterPro" id="IPR003594">
    <property type="entry name" value="HATPase_dom"/>
</dbReference>
<keyword evidence="9" id="KW-1133">Transmembrane helix</keyword>
<evidence type="ECO:0000256" key="9">
    <source>
        <dbReference type="SAM" id="Phobius"/>
    </source>
</evidence>
<feature type="transmembrane region" description="Helical" evidence="9">
    <location>
        <begin position="34"/>
        <end position="52"/>
    </location>
</feature>
<keyword evidence="7" id="KW-0067">ATP-binding</keyword>
<dbReference type="InterPro" id="IPR036890">
    <property type="entry name" value="HATPase_C_sf"/>
</dbReference>